<protein>
    <submittedName>
        <fullName evidence="2">Uncharacterized protein</fullName>
    </submittedName>
</protein>
<dbReference type="EMBL" id="JAGMVJ010000002">
    <property type="protein sequence ID" value="KAH7093155.1"/>
    <property type="molecule type" value="Genomic_DNA"/>
</dbReference>
<feature type="compositionally biased region" description="Basic residues" evidence="1">
    <location>
        <begin position="697"/>
        <end position="708"/>
    </location>
</feature>
<feature type="compositionally biased region" description="Polar residues" evidence="1">
    <location>
        <begin position="573"/>
        <end position="588"/>
    </location>
</feature>
<feature type="region of interest" description="Disordered" evidence="1">
    <location>
        <begin position="436"/>
        <end position="500"/>
    </location>
</feature>
<evidence type="ECO:0000256" key="1">
    <source>
        <dbReference type="SAM" id="MobiDB-lite"/>
    </source>
</evidence>
<feature type="compositionally biased region" description="Acidic residues" evidence="1">
    <location>
        <begin position="560"/>
        <end position="572"/>
    </location>
</feature>
<proteinExistence type="predicted"/>
<reference evidence="2" key="1">
    <citation type="journal article" date="2021" name="Nat. Commun.">
        <title>Genetic determinants of endophytism in the Arabidopsis root mycobiome.</title>
        <authorList>
            <person name="Mesny F."/>
            <person name="Miyauchi S."/>
            <person name="Thiergart T."/>
            <person name="Pickel B."/>
            <person name="Atanasova L."/>
            <person name="Karlsson M."/>
            <person name="Huettel B."/>
            <person name="Barry K.W."/>
            <person name="Haridas S."/>
            <person name="Chen C."/>
            <person name="Bauer D."/>
            <person name="Andreopoulos W."/>
            <person name="Pangilinan J."/>
            <person name="LaButti K."/>
            <person name="Riley R."/>
            <person name="Lipzen A."/>
            <person name="Clum A."/>
            <person name="Drula E."/>
            <person name="Henrissat B."/>
            <person name="Kohler A."/>
            <person name="Grigoriev I.V."/>
            <person name="Martin F.M."/>
            <person name="Hacquard S."/>
        </authorList>
    </citation>
    <scope>NUCLEOTIDE SEQUENCE</scope>
    <source>
        <strain evidence="2">MPI-SDFR-AT-0120</strain>
    </source>
</reference>
<feature type="compositionally biased region" description="Low complexity" evidence="1">
    <location>
        <begin position="614"/>
        <end position="655"/>
    </location>
</feature>
<gene>
    <name evidence="2" type="ORF">FB567DRAFT_609564</name>
</gene>
<comment type="caution">
    <text evidence="2">The sequence shown here is derived from an EMBL/GenBank/DDBJ whole genome shotgun (WGS) entry which is preliminary data.</text>
</comment>
<feature type="compositionally biased region" description="Polar residues" evidence="1">
    <location>
        <begin position="479"/>
        <end position="489"/>
    </location>
</feature>
<name>A0A8K0W3X6_9PLEO</name>
<feature type="region of interest" description="Disordered" evidence="1">
    <location>
        <begin position="527"/>
        <end position="708"/>
    </location>
</feature>
<feature type="compositionally biased region" description="Low complexity" evidence="1">
    <location>
        <begin position="124"/>
        <end position="143"/>
    </location>
</feature>
<keyword evidence="3" id="KW-1185">Reference proteome</keyword>
<feature type="region of interest" description="Disordered" evidence="1">
    <location>
        <begin position="1"/>
        <end position="173"/>
    </location>
</feature>
<dbReference type="AlphaFoldDB" id="A0A8K0W3X6"/>
<evidence type="ECO:0000313" key="3">
    <source>
        <dbReference type="Proteomes" id="UP000813461"/>
    </source>
</evidence>
<feature type="compositionally biased region" description="Polar residues" evidence="1">
    <location>
        <begin position="62"/>
        <end position="74"/>
    </location>
</feature>
<dbReference type="Proteomes" id="UP000813461">
    <property type="component" value="Unassembled WGS sequence"/>
</dbReference>
<accession>A0A8K0W3X6</accession>
<sequence length="708" mass="76984">MSPNDLPGGGTSEDPMVVDSDGSSEPKKGDKHPEGEPNEDVQVQQGATAETRENDAFDPASTVATPSLGTQASAASAIPNPPGVGSRPTPAGVSNVGGQQQDPTGSNQGTLVSAPLPTPLGGQASRSAVSSGSHSGVTGAVTTRTSKGRRKGYGPVVGGQQARHKDETLSLDPSKPNSILARFRIQIPGEKGSFFEQVDEIPLLDATAVEPKEPEYYFLRNPALAKIPARKRANKENNHNPPVWVRQPGTQVWRRSGAPGAPDEVWKLVVIFRRMNKATQRYEEPYVSKSKLNKVNPNDKEFMYAYNKWIDQFRRRRDETYNKTTNKDHWTVPERRALMEGINTFVAKKGLKKFGKGASMGMNNEDLKVVAEHVNAVGGKDRGVDATRAQILSAHVKKNKAIFELRRRAAELRASLANGESISRVDRYPKEAIPRWQFPVEDKSSRPKKPKNSKKPTVEQNDDSDREQSLTPPAHRCSGLTSSALSRLNMNGPGVRPTYPNRVRTSIIYGEMPGWEDVDEDDEDMDGFYEREEVEDQSAAEQEPGESAWESTNSDCSYADVDEEPGLDEQDNEALSYQEATDLQSAITESLREHRAVGANDSVTRGMPRAAGDSGSHSGPITIGIGPPDDSDGSSSGESEVPARAPVPASRSPRPITTAGSPSTPEKSKRKRAPEVDNEDEGSAGDDEAEMSPPQGRKIKKPRMLARK</sequence>
<organism evidence="2 3">
    <name type="scientific">Paraphoma chrysanthemicola</name>
    <dbReference type="NCBI Taxonomy" id="798071"/>
    <lineage>
        <taxon>Eukaryota</taxon>
        <taxon>Fungi</taxon>
        <taxon>Dikarya</taxon>
        <taxon>Ascomycota</taxon>
        <taxon>Pezizomycotina</taxon>
        <taxon>Dothideomycetes</taxon>
        <taxon>Pleosporomycetidae</taxon>
        <taxon>Pleosporales</taxon>
        <taxon>Pleosporineae</taxon>
        <taxon>Phaeosphaeriaceae</taxon>
        <taxon>Paraphoma</taxon>
    </lineage>
</organism>
<dbReference type="OrthoDB" id="3799489at2759"/>
<feature type="compositionally biased region" description="Basic and acidic residues" evidence="1">
    <location>
        <begin position="24"/>
        <end position="35"/>
    </location>
</feature>
<feature type="compositionally biased region" description="Polar residues" evidence="1">
    <location>
        <begin position="96"/>
        <end position="111"/>
    </location>
</feature>
<evidence type="ECO:0000313" key="2">
    <source>
        <dbReference type="EMBL" id="KAH7093155.1"/>
    </source>
</evidence>
<feature type="compositionally biased region" description="Acidic residues" evidence="1">
    <location>
        <begin position="676"/>
        <end position="690"/>
    </location>
</feature>
<feature type="compositionally biased region" description="Acidic residues" evidence="1">
    <location>
        <begin position="527"/>
        <end position="538"/>
    </location>
</feature>